<organism evidence="2 3">
    <name type="scientific">Candidatus Sulfuritelmatomonas gaucii</name>
    <dbReference type="NCBI Taxonomy" id="2043161"/>
    <lineage>
        <taxon>Bacteria</taxon>
        <taxon>Pseudomonadati</taxon>
        <taxon>Acidobacteriota</taxon>
        <taxon>Terriglobia</taxon>
        <taxon>Terriglobales</taxon>
        <taxon>Acidobacteriaceae</taxon>
        <taxon>Candidatus Sulfuritelmatomonas</taxon>
    </lineage>
</organism>
<evidence type="ECO:0000313" key="3">
    <source>
        <dbReference type="Proteomes" id="UP000239735"/>
    </source>
</evidence>
<feature type="compositionally biased region" description="Polar residues" evidence="1">
    <location>
        <begin position="1"/>
        <end position="14"/>
    </location>
</feature>
<reference evidence="3" key="1">
    <citation type="submission" date="2018-02" db="EMBL/GenBank/DDBJ databases">
        <authorList>
            <person name="Hausmann B."/>
        </authorList>
    </citation>
    <scope>NUCLEOTIDE SEQUENCE [LARGE SCALE GENOMIC DNA]</scope>
    <source>
        <strain evidence="3">Peat soil MAG SbA5</strain>
    </source>
</reference>
<dbReference type="EMBL" id="OKRB01000150">
    <property type="protein sequence ID" value="SPE31359.1"/>
    <property type="molecule type" value="Genomic_DNA"/>
</dbReference>
<accession>A0A2N9M7B0</accession>
<gene>
    <name evidence="2" type="ORF">SBA5_880027</name>
</gene>
<feature type="region of interest" description="Disordered" evidence="1">
    <location>
        <begin position="37"/>
        <end position="63"/>
    </location>
</feature>
<sequence>MQQIALSERSQQVTHQHDYKHRTKPYSCASAHAPPVVAEVSSAPAENEQQNNNENDHHLASPCSGHPRVLAFVGLRRDSLAWQFTNECVD</sequence>
<evidence type="ECO:0000313" key="2">
    <source>
        <dbReference type="EMBL" id="SPE31359.1"/>
    </source>
</evidence>
<evidence type="ECO:0000256" key="1">
    <source>
        <dbReference type="SAM" id="MobiDB-lite"/>
    </source>
</evidence>
<protein>
    <submittedName>
        <fullName evidence="2">Uncharacterized protein</fullName>
    </submittedName>
</protein>
<proteinExistence type="predicted"/>
<feature type="region of interest" description="Disordered" evidence="1">
    <location>
        <begin position="1"/>
        <end position="21"/>
    </location>
</feature>
<dbReference type="Proteomes" id="UP000239735">
    <property type="component" value="Unassembled WGS sequence"/>
</dbReference>
<dbReference type="AlphaFoldDB" id="A0A2N9M7B0"/>
<name>A0A2N9M7B0_9BACT</name>